<protein>
    <recommendedName>
        <fullName evidence="1">diguanylate cyclase</fullName>
        <ecNumber evidence="1">2.7.7.65</ecNumber>
    </recommendedName>
</protein>
<dbReference type="InterPro" id="IPR000160">
    <property type="entry name" value="GGDEF_dom"/>
</dbReference>
<dbReference type="GO" id="GO:0052621">
    <property type="term" value="F:diguanylate cyclase activity"/>
    <property type="evidence" value="ECO:0007669"/>
    <property type="project" value="UniProtKB-EC"/>
</dbReference>
<dbReference type="RefSeq" id="WP_183620484.1">
    <property type="nucleotide sequence ID" value="NZ_CAJHAH010000003.1"/>
</dbReference>
<dbReference type="InterPro" id="IPR050469">
    <property type="entry name" value="Diguanylate_Cyclase"/>
</dbReference>
<dbReference type="EC" id="2.7.7.65" evidence="1"/>
<accession>A0A839TCB6</accession>
<proteinExistence type="predicted"/>
<dbReference type="CDD" id="cd01949">
    <property type="entry name" value="GGDEF"/>
    <property type="match status" value="1"/>
</dbReference>
<feature type="transmembrane region" description="Helical" evidence="4">
    <location>
        <begin position="94"/>
        <end position="115"/>
    </location>
</feature>
<evidence type="ECO:0000256" key="4">
    <source>
        <dbReference type="SAM" id="Phobius"/>
    </source>
</evidence>
<evidence type="ECO:0000313" key="6">
    <source>
        <dbReference type="EMBL" id="MBB3107112.1"/>
    </source>
</evidence>
<organism evidence="6 7">
    <name type="scientific">Psychrobacter luti</name>
    <dbReference type="NCBI Taxonomy" id="198481"/>
    <lineage>
        <taxon>Bacteria</taxon>
        <taxon>Pseudomonadati</taxon>
        <taxon>Pseudomonadota</taxon>
        <taxon>Gammaproteobacteria</taxon>
        <taxon>Moraxellales</taxon>
        <taxon>Moraxellaceae</taxon>
        <taxon>Psychrobacter</taxon>
    </lineage>
</organism>
<name>A0A839TCB6_9GAMM</name>
<keyword evidence="7" id="KW-1185">Reference proteome</keyword>
<dbReference type="PANTHER" id="PTHR45138:SF9">
    <property type="entry name" value="DIGUANYLATE CYCLASE DGCM-RELATED"/>
    <property type="match status" value="1"/>
</dbReference>
<keyword evidence="4" id="KW-1133">Transmembrane helix</keyword>
<feature type="region of interest" description="Disordered" evidence="3">
    <location>
        <begin position="409"/>
        <end position="455"/>
    </location>
</feature>
<evidence type="ECO:0000256" key="3">
    <source>
        <dbReference type="SAM" id="MobiDB-lite"/>
    </source>
</evidence>
<dbReference type="PANTHER" id="PTHR45138">
    <property type="entry name" value="REGULATORY COMPONENTS OF SENSORY TRANSDUCTION SYSTEM"/>
    <property type="match status" value="1"/>
</dbReference>
<dbReference type="EMBL" id="JACHXL010000003">
    <property type="protein sequence ID" value="MBB3107112.1"/>
    <property type="molecule type" value="Genomic_DNA"/>
</dbReference>
<dbReference type="SMART" id="SM00267">
    <property type="entry name" value="GGDEF"/>
    <property type="match status" value="1"/>
</dbReference>
<dbReference type="Proteomes" id="UP000588111">
    <property type="component" value="Unassembled WGS sequence"/>
</dbReference>
<comment type="catalytic activity">
    <reaction evidence="2">
        <text>2 GTP = 3',3'-c-di-GMP + 2 diphosphate</text>
        <dbReference type="Rhea" id="RHEA:24898"/>
        <dbReference type="ChEBI" id="CHEBI:33019"/>
        <dbReference type="ChEBI" id="CHEBI:37565"/>
        <dbReference type="ChEBI" id="CHEBI:58805"/>
        <dbReference type="EC" id="2.7.7.65"/>
    </reaction>
</comment>
<dbReference type="Pfam" id="PF00990">
    <property type="entry name" value="GGDEF"/>
    <property type="match status" value="1"/>
</dbReference>
<evidence type="ECO:0000313" key="7">
    <source>
        <dbReference type="Proteomes" id="UP000588111"/>
    </source>
</evidence>
<gene>
    <name evidence="6" type="ORF">FHS24_001629</name>
</gene>
<evidence type="ECO:0000256" key="1">
    <source>
        <dbReference type="ARBA" id="ARBA00012528"/>
    </source>
</evidence>
<feature type="transmembrane region" description="Helical" evidence="4">
    <location>
        <begin position="27"/>
        <end position="50"/>
    </location>
</feature>
<keyword evidence="4" id="KW-0472">Membrane</keyword>
<feature type="domain" description="GGDEF" evidence="5">
    <location>
        <begin position="290"/>
        <end position="429"/>
    </location>
</feature>
<feature type="transmembrane region" description="Helical" evidence="4">
    <location>
        <begin position="146"/>
        <end position="165"/>
    </location>
</feature>
<sequence>MAVSISHLGYRKLSRVIFEWQAADRALLLALFILLEVSSHWLWCLFVWWRQDIYGSYVDMDVLYPLWIGLTLMVLFFSWMVSRLSPIREDTGSLYKWQAIIVTLYSLYIAVVIIVMGYSSLVAGVSLVGGAMLGMVLIRRRYVWKAFLGHIALIFLVTLIPYFGFTIPNLRQMTIASFPLDSYNYLTYNEMTVIENAISASIFQNGTLSWDSFNQLRFSYAFFWRTTHIYMALPKAVFIIYMFRTLLLILDNSKAEIMQYANQDELTQLKSRRYGLTQMQQALLAMGDKQDFSVILLDLDWFKSINDNYGHDVGDQVLSEVAQTLLKSLSEESIVSRYGGEEFLIVLPDTQHDSAMTIAKQLRRDIAQHVIKSDDGTDFNITASIGVYTLTHDERARIQSEYKTLALEESTQPLAESQKPRKKEADIDKARTNKTSTQKESSQKTRAQKRISHRRKRAATEILKAQLPSDICQRLICIADKALYEAKDRGRNQVVSANDMLAAEKDKISVLYAIS</sequence>
<dbReference type="InterPro" id="IPR043128">
    <property type="entry name" value="Rev_trsase/Diguanyl_cyclase"/>
</dbReference>
<feature type="transmembrane region" description="Helical" evidence="4">
    <location>
        <begin position="229"/>
        <end position="250"/>
    </location>
</feature>
<dbReference type="GO" id="GO:0043709">
    <property type="term" value="P:cell adhesion involved in single-species biofilm formation"/>
    <property type="evidence" value="ECO:0007669"/>
    <property type="project" value="TreeGrafter"/>
</dbReference>
<evidence type="ECO:0000259" key="5">
    <source>
        <dbReference type="PROSITE" id="PS50887"/>
    </source>
</evidence>
<dbReference type="GO" id="GO:1902201">
    <property type="term" value="P:negative regulation of bacterial-type flagellum-dependent cell motility"/>
    <property type="evidence" value="ECO:0007669"/>
    <property type="project" value="TreeGrafter"/>
</dbReference>
<feature type="compositionally biased region" description="Basic residues" evidence="3">
    <location>
        <begin position="446"/>
        <end position="455"/>
    </location>
</feature>
<keyword evidence="4" id="KW-0812">Transmembrane</keyword>
<feature type="transmembrane region" description="Helical" evidence="4">
    <location>
        <begin position="62"/>
        <end position="82"/>
    </location>
</feature>
<reference evidence="6 7" key="1">
    <citation type="submission" date="2020-08" db="EMBL/GenBank/DDBJ databases">
        <title>Genomic Encyclopedia of Type Strains, Phase III (KMG-III): the genomes of soil and plant-associated and newly described type strains.</title>
        <authorList>
            <person name="Whitman W."/>
        </authorList>
    </citation>
    <scope>NUCLEOTIDE SEQUENCE [LARGE SCALE GENOMIC DNA]</scope>
    <source>
        <strain evidence="6 7">CECT 5885</strain>
    </source>
</reference>
<dbReference type="SUPFAM" id="SSF55073">
    <property type="entry name" value="Nucleotide cyclase"/>
    <property type="match status" value="1"/>
</dbReference>
<dbReference type="InterPro" id="IPR029787">
    <property type="entry name" value="Nucleotide_cyclase"/>
</dbReference>
<dbReference type="GO" id="GO:0005886">
    <property type="term" value="C:plasma membrane"/>
    <property type="evidence" value="ECO:0007669"/>
    <property type="project" value="TreeGrafter"/>
</dbReference>
<dbReference type="Gene3D" id="3.30.70.270">
    <property type="match status" value="1"/>
</dbReference>
<dbReference type="AlphaFoldDB" id="A0A839TCB6"/>
<dbReference type="NCBIfam" id="TIGR00254">
    <property type="entry name" value="GGDEF"/>
    <property type="match status" value="1"/>
</dbReference>
<dbReference type="PROSITE" id="PS50887">
    <property type="entry name" value="GGDEF"/>
    <property type="match status" value="1"/>
</dbReference>
<feature type="transmembrane region" description="Helical" evidence="4">
    <location>
        <begin position="121"/>
        <end position="139"/>
    </location>
</feature>
<evidence type="ECO:0000256" key="2">
    <source>
        <dbReference type="ARBA" id="ARBA00034247"/>
    </source>
</evidence>
<comment type="caution">
    <text evidence="6">The sequence shown here is derived from an EMBL/GenBank/DDBJ whole genome shotgun (WGS) entry which is preliminary data.</text>
</comment>